<sequence length="503" mass="58094">RLPTSKSSDLDEEAAIYTDLPETVFMFHVEDQQSNGNIFAFENRVYNAAEFSSLQNQCDTCKNLIAKTKLLKKSSFKFVNDVLYNGERLVLPSSLADEFINYLHLITGHAGSKQILHMLRKFYISNVQERVRAITSSCATCIRIKPSKQLKPSMIQNRHFESVPFEKSFIDLVDYGRPDSTGKRYLLTCCDSLTGYLDGEPISSKSDKLVARSLLKIILRHGMFGVCVSDNGREFGPLCKEIFEKFEIRHVTTTAYRSRSNGKLERLHREIHIHLKNMNANDRNWSLFWPEACYYINNLPKATLDGLSANEALFGRSFHLPYFQADNNDRHKEPFITSLSKYLKELHPSLLAFQMERYQKQLKKDTNNCPILEIGTRVLAWKPDILSGKLGCNWSGPYKVYRRISKDSYIVKCEKTNREYRRHISLLRPLKIRTDCKTQFITESPTIDDSNLTTDDDSDSTPEIIEPKSTNTSTESEDKEEPMESSLKNLFKEDWSNRLRPRL</sequence>
<evidence type="ECO:0000256" key="2">
    <source>
        <dbReference type="SAM" id="MobiDB-lite"/>
    </source>
</evidence>
<dbReference type="InterPro" id="IPR001584">
    <property type="entry name" value="Integrase_cat-core"/>
</dbReference>
<feature type="region of interest" description="Disordered" evidence="2">
    <location>
        <begin position="447"/>
        <end position="490"/>
    </location>
</feature>
<dbReference type="InterPro" id="IPR036397">
    <property type="entry name" value="RNaseH_sf"/>
</dbReference>
<reference evidence="4" key="1">
    <citation type="journal article" date="2010" name="Science">
        <title>Plasticity of animal genome architecture unmasked by rapid evolution of a pelagic tunicate.</title>
        <authorList>
            <person name="Denoeud F."/>
            <person name="Henriet S."/>
            <person name="Mungpakdee S."/>
            <person name="Aury J.M."/>
            <person name="Da Silva C."/>
            <person name="Brinkmann H."/>
            <person name="Mikhaleva J."/>
            <person name="Olsen L.C."/>
            <person name="Jubin C."/>
            <person name="Canestro C."/>
            <person name="Bouquet J.M."/>
            <person name="Danks G."/>
            <person name="Poulain J."/>
            <person name="Campsteijn C."/>
            <person name="Adamski M."/>
            <person name="Cross I."/>
            <person name="Yadetie F."/>
            <person name="Muffato M."/>
            <person name="Louis A."/>
            <person name="Butcher S."/>
            <person name="Tsagkogeorga G."/>
            <person name="Konrad A."/>
            <person name="Singh S."/>
            <person name="Jensen M.F."/>
            <person name="Cong E.H."/>
            <person name="Eikeseth-Otteraa H."/>
            <person name="Noel B."/>
            <person name="Anthouard V."/>
            <person name="Porcel B.M."/>
            <person name="Kachouri-Lafond R."/>
            <person name="Nishino A."/>
            <person name="Ugolini M."/>
            <person name="Chourrout P."/>
            <person name="Nishida H."/>
            <person name="Aasland R."/>
            <person name="Huzurbazar S."/>
            <person name="Westhof E."/>
            <person name="Delsuc F."/>
            <person name="Lehrach H."/>
            <person name="Reinhardt R."/>
            <person name="Weissenbach J."/>
            <person name="Roy S.W."/>
            <person name="Artiguenave F."/>
            <person name="Postlethwait J.H."/>
            <person name="Manak J.R."/>
            <person name="Thompson E.M."/>
            <person name="Jaillon O."/>
            <person name="Du Pasquier L."/>
            <person name="Boudinot P."/>
            <person name="Liberles D.A."/>
            <person name="Volff J.N."/>
            <person name="Philippe H."/>
            <person name="Lenhard B."/>
            <person name="Roest Crollius H."/>
            <person name="Wincker P."/>
            <person name="Chourrout D."/>
        </authorList>
    </citation>
    <scope>NUCLEOTIDE SEQUENCE [LARGE SCALE GENOMIC DNA]</scope>
</reference>
<dbReference type="EMBL" id="FN657068">
    <property type="protein sequence ID" value="CBY42351.1"/>
    <property type="molecule type" value="Genomic_DNA"/>
</dbReference>
<proteinExistence type="predicted"/>
<protein>
    <recommendedName>
        <fullName evidence="1">Gypsy retrotransposon integrase-like protein 1</fullName>
    </recommendedName>
</protein>
<evidence type="ECO:0000313" key="4">
    <source>
        <dbReference type="EMBL" id="CBY42351.1"/>
    </source>
</evidence>
<accession>E4Z3S3</accession>
<dbReference type="AlphaFoldDB" id="E4Z3S3"/>
<dbReference type="PANTHER" id="PTHR37984:SF5">
    <property type="entry name" value="PROTEIN NYNRIN-LIKE"/>
    <property type="match status" value="1"/>
</dbReference>
<dbReference type="Gene3D" id="3.30.420.10">
    <property type="entry name" value="Ribonuclease H-like superfamily/Ribonuclease H"/>
    <property type="match status" value="1"/>
</dbReference>
<dbReference type="SUPFAM" id="SSF53098">
    <property type="entry name" value="Ribonuclease H-like"/>
    <property type="match status" value="1"/>
</dbReference>
<dbReference type="Pfam" id="PF17921">
    <property type="entry name" value="Integrase_H2C2"/>
    <property type="match status" value="1"/>
</dbReference>
<feature type="non-terminal residue" evidence="4">
    <location>
        <position position="1"/>
    </location>
</feature>
<dbReference type="InterPro" id="IPR050951">
    <property type="entry name" value="Retrovirus_Pol_polyprotein"/>
</dbReference>
<dbReference type="GO" id="GO:0003676">
    <property type="term" value="F:nucleic acid binding"/>
    <property type="evidence" value="ECO:0007669"/>
    <property type="project" value="InterPro"/>
</dbReference>
<dbReference type="PANTHER" id="PTHR37984">
    <property type="entry name" value="PROTEIN CBG26694"/>
    <property type="match status" value="1"/>
</dbReference>
<name>E4Z3S3_OIKDI</name>
<dbReference type="PROSITE" id="PS50994">
    <property type="entry name" value="INTEGRASE"/>
    <property type="match status" value="1"/>
</dbReference>
<gene>
    <name evidence="4" type="ORF">GSOID_T00026033001</name>
</gene>
<dbReference type="Gene3D" id="1.10.340.70">
    <property type="match status" value="1"/>
</dbReference>
<organism evidence="4">
    <name type="scientific">Oikopleura dioica</name>
    <name type="common">Tunicate</name>
    <dbReference type="NCBI Taxonomy" id="34765"/>
    <lineage>
        <taxon>Eukaryota</taxon>
        <taxon>Metazoa</taxon>
        <taxon>Chordata</taxon>
        <taxon>Tunicata</taxon>
        <taxon>Appendicularia</taxon>
        <taxon>Copelata</taxon>
        <taxon>Oikopleuridae</taxon>
        <taxon>Oikopleura</taxon>
    </lineage>
</organism>
<dbReference type="InterPro" id="IPR012337">
    <property type="entry name" value="RNaseH-like_sf"/>
</dbReference>
<dbReference type="InterPro" id="IPR041588">
    <property type="entry name" value="Integrase_H2C2"/>
</dbReference>
<dbReference type="GO" id="GO:0015074">
    <property type="term" value="P:DNA integration"/>
    <property type="evidence" value="ECO:0007669"/>
    <property type="project" value="InterPro"/>
</dbReference>
<evidence type="ECO:0000259" key="3">
    <source>
        <dbReference type="PROSITE" id="PS50994"/>
    </source>
</evidence>
<evidence type="ECO:0000256" key="1">
    <source>
        <dbReference type="ARBA" id="ARBA00039658"/>
    </source>
</evidence>
<dbReference type="Proteomes" id="UP000011014">
    <property type="component" value="Unassembled WGS sequence"/>
</dbReference>
<feature type="domain" description="Integrase catalytic" evidence="3">
    <location>
        <begin position="160"/>
        <end position="317"/>
    </location>
</feature>